<organism evidence="3 4">
    <name type="scientific">Agromyces flavus</name>
    <dbReference type="NCBI Taxonomy" id="589382"/>
    <lineage>
        <taxon>Bacteria</taxon>
        <taxon>Bacillati</taxon>
        <taxon>Actinomycetota</taxon>
        <taxon>Actinomycetes</taxon>
        <taxon>Micrococcales</taxon>
        <taxon>Microbacteriaceae</taxon>
        <taxon>Agromyces</taxon>
    </lineage>
</organism>
<evidence type="ECO:0000313" key="4">
    <source>
        <dbReference type="Proteomes" id="UP000199482"/>
    </source>
</evidence>
<feature type="region of interest" description="Disordered" evidence="1">
    <location>
        <begin position="63"/>
        <end position="138"/>
    </location>
</feature>
<gene>
    <name evidence="2" type="ORF">BCL57_001172</name>
    <name evidence="3" type="ORF">SAMN04489721_3097</name>
</gene>
<proteinExistence type="predicted"/>
<evidence type="ECO:0000313" key="2">
    <source>
        <dbReference type="EMBL" id="MCP2367018.1"/>
    </source>
</evidence>
<reference evidence="4" key="1">
    <citation type="submission" date="2016-10" db="EMBL/GenBank/DDBJ databases">
        <authorList>
            <person name="Varghese N."/>
            <person name="Submissions S."/>
        </authorList>
    </citation>
    <scope>NUCLEOTIDE SEQUENCE [LARGE SCALE GENOMIC DNA]</scope>
    <source>
        <strain evidence="4">CPCC 202695</strain>
    </source>
</reference>
<evidence type="ECO:0000256" key="1">
    <source>
        <dbReference type="SAM" id="MobiDB-lite"/>
    </source>
</evidence>
<evidence type="ECO:0000313" key="5">
    <source>
        <dbReference type="Proteomes" id="UP000893823"/>
    </source>
</evidence>
<protein>
    <submittedName>
        <fullName evidence="3">Uncharacterized protein</fullName>
    </submittedName>
</protein>
<dbReference type="Proteomes" id="UP000893823">
    <property type="component" value="Unassembled WGS sequence"/>
</dbReference>
<dbReference type="STRING" id="589382.SAMN04489721_3097"/>
<sequence>MGRVRLVRGHGVQLVRWRPAEHGWVADVRRGRRLAEDADGWTVLIAGRTQRFERSEWTEFIGELVPPGAARRTPLPETEPAPGDGDVNPDVTLQGTDDDGTSIYARSSPLIEIPSTRPIFEPSRDSPDAGTPGGEPAP</sequence>
<reference evidence="2" key="3">
    <citation type="submission" date="2022-06" db="EMBL/GenBank/DDBJ databases">
        <title>Genomic Encyclopedia of Type Strains, Phase III (KMG-III): the genomes of soil and plant-associated and newly described type strains.</title>
        <authorList>
            <person name="Whitman W."/>
        </authorList>
    </citation>
    <scope>NUCLEOTIDE SEQUENCE</scope>
    <source>
        <strain evidence="2">CPCC 202695</strain>
    </source>
</reference>
<name>A0A1H1ZCB4_9MICO</name>
<reference evidence="3" key="2">
    <citation type="submission" date="2016-10" db="EMBL/GenBank/DDBJ databases">
        <authorList>
            <person name="de Groot N.N."/>
        </authorList>
    </citation>
    <scope>NUCLEOTIDE SEQUENCE [LARGE SCALE GENOMIC DNA]</scope>
    <source>
        <strain evidence="3">CPCC 202695</strain>
    </source>
</reference>
<accession>A0A1H1ZCB4</accession>
<keyword evidence="5" id="KW-1185">Reference proteome</keyword>
<evidence type="ECO:0000313" key="3">
    <source>
        <dbReference type="EMBL" id="SDT31142.1"/>
    </source>
</evidence>
<dbReference type="Proteomes" id="UP000199482">
    <property type="component" value="Chromosome I"/>
</dbReference>
<dbReference type="EMBL" id="LT629755">
    <property type="protein sequence ID" value="SDT31142.1"/>
    <property type="molecule type" value="Genomic_DNA"/>
</dbReference>
<dbReference type="EMBL" id="SODL02000002">
    <property type="protein sequence ID" value="MCP2367018.1"/>
    <property type="molecule type" value="Genomic_DNA"/>
</dbReference>
<dbReference type="RefSeq" id="WP_229724559.1">
    <property type="nucleotide sequence ID" value="NZ_BMDN01000002.1"/>
</dbReference>
<dbReference type="AlphaFoldDB" id="A0A1H1ZCB4"/>